<reference evidence="2" key="1">
    <citation type="submission" date="2019-10" db="EMBL/GenBank/DDBJ databases">
        <authorList>
            <person name="Zhang R."/>
            <person name="Pan Y."/>
            <person name="Wang J."/>
            <person name="Ma R."/>
            <person name="Yu S."/>
        </authorList>
    </citation>
    <scope>NUCLEOTIDE SEQUENCE</scope>
    <source>
        <strain evidence="2">LA-IB0</strain>
        <tissue evidence="2">Leaf</tissue>
    </source>
</reference>
<dbReference type="EMBL" id="WHWC01000001">
    <property type="protein sequence ID" value="KAG8391684.1"/>
    <property type="molecule type" value="Genomic_DNA"/>
</dbReference>
<gene>
    <name evidence="2" type="ORF">BUALT_Bualt01G0212900</name>
</gene>
<proteinExistence type="predicted"/>
<comment type="caution">
    <text evidence="2">The sequence shown here is derived from an EMBL/GenBank/DDBJ whole genome shotgun (WGS) entry which is preliminary data.</text>
</comment>
<protein>
    <submittedName>
        <fullName evidence="2">Uncharacterized protein</fullName>
    </submittedName>
</protein>
<feature type="compositionally biased region" description="Polar residues" evidence="1">
    <location>
        <begin position="98"/>
        <end position="113"/>
    </location>
</feature>
<evidence type="ECO:0000313" key="3">
    <source>
        <dbReference type="Proteomes" id="UP000826271"/>
    </source>
</evidence>
<name>A0AAV6YFV8_9LAMI</name>
<feature type="region of interest" description="Disordered" evidence="1">
    <location>
        <begin position="98"/>
        <end position="160"/>
    </location>
</feature>
<dbReference type="Proteomes" id="UP000826271">
    <property type="component" value="Unassembled WGS sequence"/>
</dbReference>
<accession>A0AAV6YFV8</accession>
<sequence>MFPSVTSDFIESDVAVYAGKGELNAGVVVNLQAELSYLQAHLATMELPTPPPAPPHAQPLLIPSALTISDLPAAASAVPATYDLSSLFDPVVHPSWTLQQRQQIDPRQFSTTRAPPEMPSSPDGVGGDDLQELARELLNRHAPPTVPCRNQASSFPPNSR</sequence>
<evidence type="ECO:0000313" key="2">
    <source>
        <dbReference type="EMBL" id="KAG8391684.1"/>
    </source>
</evidence>
<dbReference type="AlphaFoldDB" id="A0AAV6YFV8"/>
<evidence type="ECO:0000256" key="1">
    <source>
        <dbReference type="SAM" id="MobiDB-lite"/>
    </source>
</evidence>
<keyword evidence="3" id="KW-1185">Reference proteome</keyword>
<feature type="compositionally biased region" description="Polar residues" evidence="1">
    <location>
        <begin position="148"/>
        <end position="160"/>
    </location>
</feature>
<organism evidence="2 3">
    <name type="scientific">Buddleja alternifolia</name>
    <dbReference type="NCBI Taxonomy" id="168488"/>
    <lineage>
        <taxon>Eukaryota</taxon>
        <taxon>Viridiplantae</taxon>
        <taxon>Streptophyta</taxon>
        <taxon>Embryophyta</taxon>
        <taxon>Tracheophyta</taxon>
        <taxon>Spermatophyta</taxon>
        <taxon>Magnoliopsida</taxon>
        <taxon>eudicotyledons</taxon>
        <taxon>Gunneridae</taxon>
        <taxon>Pentapetalae</taxon>
        <taxon>asterids</taxon>
        <taxon>lamiids</taxon>
        <taxon>Lamiales</taxon>
        <taxon>Scrophulariaceae</taxon>
        <taxon>Buddlejeae</taxon>
        <taxon>Buddleja</taxon>
    </lineage>
</organism>